<proteinExistence type="predicted"/>
<dbReference type="EMBL" id="UINC01093693">
    <property type="protein sequence ID" value="SVC48316.1"/>
    <property type="molecule type" value="Genomic_DNA"/>
</dbReference>
<organism evidence="1">
    <name type="scientific">marine metagenome</name>
    <dbReference type="NCBI Taxonomy" id="408172"/>
    <lineage>
        <taxon>unclassified sequences</taxon>
        <taxon>metagenomes</taxon>
        <taxon>ecological metagenomes</taxon>
    </lineage>
</organism>
<name>A0A382MHT9_9ZZZZ</name>
<accession>A0A382MHT9</accession>
<sequence>MKVAVLIDDIANTKPTKRFITGYDARDVTLWVGNLYVRHD</sequence>
<gene>
    <name evidence="1" type="ORF">METZ01_LOCUS301170</name>
</gene>
<dbReference type="AlphaFoldDB" id="A0A382MHT9"/>
<evidence type="ECO:0000313" key="1">
    <source>
        <dbReference type="EMBL" id="SVC48316.1"/>
    </source>
</evidence>
<reference evidence="1" key="1">
    <citation type="submission" date="2018-05" db="EMBL/GenBank/DDBJ databases">
        <authorList>
            <person name="Lanie J.A."/>
            <person name="Ng W.-L."/>
            <person name="Kazmierczak K.M."/>
            <person name="Andrzejewski T.M."/>
            <person name="Davidsen T.M."/>
            <person name="Wayne K.J."/>
            <person name="Tettelin H."/>
            <person name="Glass J.I."/>
            <person name="Rusch D."/>
            <person name="Podicherti R."/>
            <person name="Tsui H.-C.T."/>
            <person name="Winkler M.E."/>
        </authorList>
    </citation>
    <scope>NUCLEOTIDE SEQUENCE</scope>
</reference>
<protein>
    <submittedName>
        <fullName evidence="1">Uncharacterized protein</fullName>
    </submittedName>
</protein>